<gene>
    <name evidence="1" type="ORF">MtrunA17_Chr6g0486141</name>
</gene>
<accession>A0A396HK15</accession>
<name>A0A396HK15_MEDTR</name>
<organism evidence="1 2">
    <name type="scientific">Medicago truncatula</name>
    <name type="common">Barrel medic</name>
    <name type="synonym">Medicago tribuloides</name>
    <dbReference type="NCBI Taxonomy" id="3880"/>
    <lineage>
        <taxon>Eukaryota</taxon>
        <taxon>Viridiplantae</taxon>
        <taxon>Streptophyta</taxon>
        <taxon>Embryophyta</taxon>
        <taxon>Tracheophyta</taxon>
        <taxon>Spermatophyta</taxon>
        <taxon>Magnoliopsida</taxon>
        <taxon>eudicotyledons</taxon>
        <taxon>Gunneridae</taxon>
        <taxon>Pentapetalae</taxon>
        <taxon>rosids</taxon>
        <taxon>fabids</taxon>
        <taxon>Fabales</taxon>
        <taxon>Fabaceae</taxon>
        <taxon>Papilionoideae</taxon>
        <taxon>50 kb inversion clade</taxon>
        <taxon>NPAAA clade</taxon>
        <taxon>Hologalegina</taxon>
        <taxon>IRL clade</taxon>
        <taxon>Trifolieae</taxon>
        <taxon>Medicago</taxon>
    </lineage>
</organism>
<dbReference type="AlphaFoldDB" id="A0A396HK15"/>
<evidence type="ECO:0000313" key="1">
    <source>
        <dbReference type="EMBL" id="RHN52948.1"/>
    </source>
</evidence>
<dbReference type="Gramene" id="rna37690">
    <property type="protein sequence ID" value="RHN52948.1"/>
    <property type="gene ID" value="gene37690"/>
</dbReference>
<dbReference type="EMBL" id="PSQE01000006">
    <property type="protein sequence ID" value="RHN52948.1"/>
    <property type="molecule type" value="Genomic_DNA"/>
</dbReference>
<evidence type="ECO:0000313" key="2">
    <source>
        <dbReference type="Proteomes" id="UP000265566"/>
    </source>
</evidence>
<protein>
    <submittedName>
        <fullName evidence="1">Uncharacterized protein</fullName>
    </submittedName>
</protein>
<proteinExistence type="predicted"/>
<sequence>MFINFPNELLENNATINMVKEDDESDDDGGYNKGWTTSYTTGDSTCTLDLEKYVDEHGKIREVCLELEDDICFGGGIQLWIKRVQSDFLHFSYNSDQRFQVITTFKFKETFNSHGCIMTWVFCYGRAGKGGLIVVEGKKRSKEDKYLYTTTVTHYYAISQGNMFTQNKIDIGLSMVVNFNVSNGSINCTVKGPDQHPSAALFYMFEQVCRSGNWKLTACFHCAIADQGQSSEIKHKDDIHKNILPTNMDGLRSSNTKNAKSCKLTQLVQYVTTRKGNSTNQSQSSAFKQQSRAQSHMTVRYPNIPPIVPNHGLRENKRLELIDNKDINGNGNGNRIGGDQKFKFSIPFKIVNKFLN</sequence>
<comment type="caution">
    <text evidence="1">The sequence shown here is derived from an EMBL/GenBank/DDBJ whole genome shotgun (WGS) entry which is preliminary data.</text>
</comment>
<reference evidence="2" key="1">
    <citation type="journal article" date="2018" name="Nat. Plants">
        <title>Whole-genome landscape of Medicago truncatula symbiotic genes.</title>
        <authorList>
            <person name="Pecrix Y."/>
            <person name="Staton S.E."/>
            <person name="Sallet E."/>
            <person name="Lelandais-Briere C."/>
            <person name="Moreau S."/>
            <person name="Carrere S."/>
            <person name="Blein T."/>
            <person name="Jardinaud M.F."/>
            <person name="Latrasse D."/>
            <person name="Zouine M."/>
            <person name="Zahm M."/>
            <person name="Kreplak J."/>
            <person name="Mayjonade B."/>
            <person name="Satge C."/>
            <person name="Perez M."/>
            <person name="Cauet S."/>
            <person name="Marande W."/>
            <person name="Chantry-Darmon C."/>
            <person name="Lopez-Roques C."/>
            <person name="Bouchez O."/>
            <person name="Berard A."/>
            <person name="Debelle F."/>
            <person name="Munos S."/>
            <person name="Bendahmane A."/>
            <person name="Berges H."/>
            <person name="Niebel A."/>
            <person name="Buitink J."/>
            <person name="Frugier F."/>
            <person name="Benhamed M."/>
            <person name="Crespi M."/>
            <person name="Gouzy J."/>
            <person name="Gamas P."/>
        </authorList>
    </citation>
    <scope>NUCLEOTIDE SEQUENCE [LARGE SCALE GENOMIC DNA]</scope>
    <source>
        <strain evidence="2">cv. Jemalong A17</strain>
    </source>
</reference>
<dbReference type="Proteomes" id="UP000265566">
    <property type="component" value="Chromosome 6"/>
</dbReference>